<dbReference type="OrthoDB" id="2333384at2759"/>
<dbReference type="InterPro" id="IPR050357">
    <property type="entry name" value="Arrestin_domain-protein"/>
</dbReference>
<dbReference type="WBParaSite" id="ASIM_0001471101-mRNA-1">
    <property type="protein sequence ID" value="ASIM_0001471101-mRNA-1"/>
    <property type="gene ID" value="ASIM_0001471101"/>
</dbReference>
<evidence type="ECO:0000259" key="2">
    <source>
        <dbReference type="SMART" id="SM01017"/>
    </source>
</evidence>
<dbReference type="Gene3D" id="2.60.40.640">
    <property type="match status" value="2"/>
</dbReference>
<dbReference type="GO" id="GO:0015031">
    <property type="term" value="P:protein transport"/>
    <property type="evidence" value="ECO:0007669"/>
    <property type="project" value="TreeGrafter"/>
</dbReference>
<evidence type="ECO:0000256" key="1">
    <source>
        <dbReference type="ARBA" id="ARBA00005298"/>
    </source>
</evidence>
<dbReference type="InterPro" id="IPR014756">
    <property type="entry name" value="Ig_E-set"/>
</dbReference>
<dbReference type="AlphaFoldDB" id="A0A0M3K1G9"/>
<evidence type="ECO:0000313" key="5">
    <source>
        <dbReference type="WBParaSite" id="ASIM_0001471101-mRNA-1"/>
    </source>
</evidence>
<name>A0A0M3K1G9_ANISI</name>
<sequence length="407" mass="44794">MSNMNVFKCFEIDLDAGSNPIFHGGELITGTLKVELQRPMTIQVIKLQFKGRAAIRNSDSTKGGEVEKVYFDRDFILLERPPGRPEPGHFPWIADFNYSLPFECPLPLGCPTSYEGSQAFIRYHVRATLIEDDGTESNEYMIKKPLMVVAPVDPLPEIASHPVNASESIKFGGCCCRGKLSAEAELPKSTYLPGESVIGKLKINNRHPRHIVDQIEVRLVDRATRMDSSSNDKLTLNRTLLLNKLDNSSIVKAKSSMQKDDILFLTIPPVVPSTPGAAANAFSSDVYSMSPDEKAPSLIQKLMENPGTATLRFRKQPFLKIAYAIQISLGSQLLLELPIMINALPIESDNVKYAAFAGGEVSVIESDEANKNRLGDGFVFLPRYQTLNVPQQLTTSNGPSAENGAPK</sequence>
<dbReference type="GO" id="GO:0005737">
    <property type="term" value="C:cytoplasm"/>
    <property type="evidence" value="ECO:0007669"/>
    <property type="project" value="TreeGrafter"/>
</dbReference>
<dbReference type="PANTHER" id="PTHR11188:SF3">
    <property type="entry name" value="ARRESTIN C-TERMINAL-LIKE DOMAIN-CONTAINING PROTEIN"/>
    <property type="match status" value="1"/>
</dbReference>
<dbReference type="Pfam" id="PF02752">
    <property type="entry name" value="Arrestin_C"/>
    <property type="match status" value="1"/>
</dbReference>
<evidence type="ECO:0000313" key="3">
    <source>
        <dbReference type="EMBL" id="VDK51544.1"/>
    </source>
</evidence>
<accession>A0A0M3K1G9</accession>
<dbReference type="SMART" id="SM01017">
    <property type="entry name" value="Arrestin_C"/>
    <property type="match status" value="1"/>
</dbReference>
<dbReference type="PANTHER" id="PTHR11188">
    <property type="entry name" value="ARRESTIN DOMAIN CONTAINING PROTEIN"/>
    <property type="match status" value="1"/>
</dbReference>
<gene>
    <name evidence="3" type="ORF">ASIM_LOCUS14121</name>
</gene>
<reference evidence="3 4" key="2">
    <citation type="submission" date="2018-11" db="EMBL/GenBank/DDBJ databases">
        <authorList>
            <consortium name="Pathogen Informatics"/>
        </authorList>
    </citation>
    <scope>NUCLEOTIDE SEQUENCE [LARGE SCALE GENOMIC DNA]</scope>
</reference>
<dbReference type="Proteomes" id="UP000267096">
    <property type="component" value="Unassembled WGS sequence"/>
</dbReference>
<proteinExistence type="inferred from homology"/>
<evidence type="ECO:0000313" key="4">
    <source>
        <dbReference type="Proteomes" id="UP000267096"/>
    </source>
</evidence>
<comment type="similarity">
    <text evidence="1">Belongs to the arrestin family.</text>
</comment>
<dbReference type="InterPro" id="IPR014752">
    <property type="entry name" value="Arrestin-like_C"/>
</dbReference>
<dbReference type="EMBL" id="UYRR01031625">
    <property type="protein sequence ID" value="VDK51544.1"/>
    <property type="molecule type" value="Genomic_DNA"/>
</dbReference>
<dbReference type="InterPro" id="IPR011021">
    <property type="entry name" value="Arrestin-like_N"/>
</dbReference>
<dbReference type="SUPFAM" id="SSF81296">
    <property type="entry name" value="E set domains"/>
    <property type="match status" value="2"/>
</dbReference>
<keyword evidence="4" id="KW-1185">Reference proteome</keyword>
<reference evidence="5" key="1">
    <citation type="submission" date="2017-02" db="UniProtKB">
        <authorList>
            <consortium name="WormBaseParasite"/>
        </authorList>
    </citation>
    <scope>IDENTIFICATION</scope>
</reference>
<protein>
    <submittedName>
        <fullName evidence="5">Arrestin_C domain-containing protein</fullName>
    </submittedName>
</protein>
<feature type="domain" description="Arrestin C-terminal-like" evidence="2">
    <location>
        <begin position="176"/>
        <end position="346"/>
    </location>
</feature>
<organism evidence="5">
    <name type="scientific">Anisakis simplex</name>
    <name type="common">Herring worm</name>
    <dbReference type="NCBI Taxonomy" id="6269"/>
    <lineage>
        <taxon>Eukaryota</taxon>
        <taxon>Metazoa</taxon>
        <taxon>Ecdysozoa</taxon>
        <taxon>Nematoda</taxon>
        <taxon>Chromadorea</taxon>
        <taxon>Rhabditida</taxon>
        <taxon>Spirurina</taxon>
        <taxon>Ascaridomorpha</taxon>
        <taxon>Ascaridoidea</taxon>
        <taxon>Anisakidae</taxon>
        <taxon>Anisakis</taxon>
        <taxon>Anisakis simplex complex</taxon>
    </lineage>
</organism>
<dbReference type="Pfam" id="PF00339">
    <property type="entry name" value="Arrestin_N"/>
    <property type="match status" value="1"/>
</dbReference>
<dbReference type="InterPro" id="IPR011022">
    <property type="entry name" value="Arrestin_C-like"/>
</dbReference>